<evidence type="ECO:0000313" key="2">
    <source>
        <dbReference type="Proteomes" id="UP000578686"/>
    </source>
</evidence>
<sequence>MHDVSEGPAQEAVEPVRSLTWDGNRTVQGRRLGVDLILALREAGVEARTSYVGESHRFTVRLGWVGAAALVHTLGVAARVGGTVPKRGAVAWCSRARTVGVVLHVARGAVHLEALADGKPFRSVPGRLSHPTLQQIDAAREKHRHHAVRRVGRPLGTD</sequence>
<accession>A0A7X6HX01</accession>
<dbReference type="EMBL" id="JAAVJD010000001">
    <property type="protein sequence ID" value="NJQ04031.1"/>
    <property type="molecule type" value="Genomic_DNA"/>
</dbReference>
<name>A0A7X6HX01_9ACTN</name>
<dbReference type="AlphaFoldDB" id="A0A7X6HX01"/>
<keyword evidence="2" id="KW-1185">Reference proteome</keyword>
<dbReference type="Proteomes" id="UP000578686">
    <property type="component" value="Unassembled WGS sequence"/>
</dbReference>
<comment type="caution">
    <text evidence="1">The sequence shown here is derived from an EMBL/GenBank/DDBJ whole genome shotgun (WGS) entry which is preliminary data.</text>
</comment>
<gene>
    <name evidence="1" type="ORF">HCN56_00155</name>
</gene>
<reference evidence="1 2" key="1">
    <citation type="submission" date="2020-03" db="EMBL/GenBank/DDBJ databases">
        <title>Draft genome of Streptomyces sp. ventii, isolated from the Axial Seamount in the Pacific Ocean, and resequencing of the two type strains Streptomyces lonarensis strain NCL 716 and Streptomyces bohaiensis strain 11A07.</title>
        <authorList>
            <person name="Loughran R.M."/>
            <person name="Pfannmuller K.M."/>
            <person name="Wasson B.J."/>
            <person name="Deadmond M.C."/>
            <person name="Paddock B.E."/>
            <person name="Koyack M.J."/>
            <person name="Gallegos D.A."/>
            <person name="Mitchell E.A."/>
            <person name="Ushijima B."/>
            <person name="Saw J.H."/>
            <person name="Mcphail K.L."/>
            <person name="Videau P."/>
        </authorList>
    </citation>
    <scope>NUCLEOTIDE SEQUENCE [LARGE SCALE GENOMIC DNA]</scope>
    <source>
        <strain evidence="1 2">NCL716</strain>
    </source>
</reference>
<dbReference type="RefSeq" id="WP_167967335.1">
    <property type="nucleotide sequence ID" value="NZ_BHZG01000009.1"/>
</dbReference>
<proteinExistence type="predicted"/>
<organism evidence="1 2">
    <name type="scientific">Streptomyces lonarensis</name>
    <dbReference type="NCBI Taxonomy" id="700599"/>
    <lineage>
        <taxon>Bacteria</taxon>
        <taxon>Bacillati</taxon>
        <taxon>Actinomycetota</taxon>
        <taxon>Actinomycetes</taxon>
        <taxon>Kitasatosporales</taxon>
        <taxon>Streptomycetaceae</taxon>
        <taxon>Streptomyces</taxon>
    </lineage>
</organism>
<evidence type="ECO:0000313" key="1">
    <source>
        <dbReference type="EMBL" id="NJQ04031.1"/>
    </source>
</evidence>
<protein>
    <submittedName>
        <fullName evidence="1">Uncharacterized protein</fullName>
    </submittedName>
</protein>